<proteinExistence type="predicted"/>
<organism evidence="1 2">
    <name type="scientific">Potamilus streckersoni</name>
    <dbReference type="NCBI Taxonomy" id="2493646"/>
    <lineage>
        <taxon>Eukaryota</taxon>
        <taxon>Metazoa</taxon>
        <taxon>Spiralia</taxon>
        <taxon>Lophotrochozoa</taxon>
        <taxon>Mollusca</taxon>
        <taxon>Bivalvia</taxon>
        <taxon>Autobranchia</taxon>
        <taxon>Heteroconchia</taxon>
        <taxon>Palaeoheterodonta</taxon>
        <taxon>Unionida</taxon>
        <taxon>Unionoidea</taxon>
        <taxon>Unionidae</taxon>
        <taxon>Ambleminae</taxon>
        <taxon>Lampsilini</taxon>
        <taxon>Potamilus</taxon>
    </lineage>
</organism>
<dbReference type="AlphaFoldDB" id="A0AAE0TCU6"/>
<evidence type="ECO:0000313" key="1">
    <source>
        <dbReference type="EMBL" id="KAK3607593.1"/>
    </source>
</evidence>
<sequence length="102" mass="11091">MGMAYLSPRINGKINPHPDKININGLTVYDAGNGHHDRKQYCDRQNTFKIPIHVDLTVVIAEIGLQFVPGNLSMRLKSITVLAILNSGITPPISTDVPSGIS</sequence>
<reference evidence="1" key="2">
    <citation type="journal article" date="2021" name="Genome Biol. Evol.">
        <title>Developing a high-quality reference genome for a parasitic bivalve with doubly uniparental inheritance (Bivalvia: Unionida).</title>
        <authorList>
            <person name="Smith C.H."/>
        </authorList>
    </citation>
    <scope>NUCLEOTIDE SEQUENCE</scope>
    <source>
        <strain evidence="1">CHS0354</strain>
        <tissue evidence="1">Mantle</tissue>
    </source>
</reference>
<protein>
    <submittedName>
        <fullName evidence="1">Uncharacterized protein</fullName>
    </submittedName>
</protein>
<reference evidence="1" key="3">
    <citation type="submission" date="2023-05" db="EMBL/GenBank/DDBJ databases">
        <authorList>
            <person name="Smith C.H."/>
        </authorList>
    </citation>
    <scope>NUCLEOTIDE SEQUENCE</scope>
    <source>
        <strain evidence="1">CHS0354</strain>
        <tissue evidence="1">Mantle</tissue>
    </source>
</reference>
<comment type="caution">
    <text evidence="1">The sequence shown here is derived from an EMBL/GenBank/DDBJ whole genome shotgun (WGS) entry which is preliminary data.</text>
</comment>
<keyword evidence="2" id="KW-1185">Reference proteome</keyword>
<gene>
    <name evidence="1" type="ORF">CHS0354_034641</name>
</gene>
<reference evidence="1" key="1">
    <citation type="journal article" date="2021" name="Genome Biol. Evol.">
        <title>A High-Quality Reference Genome for a Parasitic Bivalve with Doubly Uniparental Inheritance (Bivalvia: Unionida).</title>
        <authorList>
            <person name="Smith C.H."/>
        </authorList>
    </citation>
    <scope>NUCLEOTIDE SEQUENCE</scope>
    <source>
        <strain evidence="1">CHS0354</strain>
    </source>
</reference>
<evidence type="ECO:0000313" key="2">
    <source>
        <dbReference type="Proteomes" id="UP001195483"/>
    </source>
</evidence>
<dbReference type="Proteomes" id="UP001195483">
    <property type="component" value="Unassembled WGS sequence"/>
</dbReference>
<name>A0AAE0TCU6_9BIVA</name>
<accession>A0AAE0TCU6</accession>
<dbReference type="EMBL" id="JAEAOA010002038">
    <property type="protein sequence ID" value="KAK3607593.1"/>
    <property type="molecule type" value="Genomic_DNA"/>
</dbReference>